<reference evidence="11 12" key="1">
    <citation type="submission" date="2021-04" db="EMBL/GenBank/DDBJ databases">
        <authorList>
            <person name="Ivanova A."/>
        </authorList>
    </citation>
    <scope>NUCLEOTIDE SEQUENCE [LARGE SCALE GENOMIC DNA]</scope>
    <source>
        <strain evidence="11 12">G18</strain>
    </source>
</reference>
<dbReference type="PANTHER" id="PTHR34353">
    <property type="entry name" value="CRISPR-ASSOCIATED ENDONUCLEASE CAS1 1"/>
    <property type="match status" value="1"/>
</dbReference>
<dbReference type="InterPro" id="IPR050646">
    <property type="entry name" value="Cas1"/>
</dbReference>
<evidence type="ECO:0000313" key="11">
    <source>
        <dbReference type="EMBL" id="MBP3956886.1"/>
    </source>
</evidence>
<comment type="similarity">
    <text evidence="10">Belongs to the CRISPR-associated endonuclease Cas1 family.</text>
</comment>
<evidence type="ECO:0000256" key="8">
    <source>
        <dbReference type="ARBA" id="ARBA00023211"/>
    </source>
</evidence>
<proteinExistence type="inferred from homology"/>
<keyword evidence="7 10" id="KW-0238">DNA-binding</keyword>
<protein>
    <recommendedName>
        <fullName evidence="10">CRISPR-associated endonuclease Cas1</fullName>
        <ecNumber evidence="10">3.1.-.-</ecNumber>
    </recommendedName>
</protein>
<keyword evidence="8 10" id="KW-0464">Manganese</keyword>
<comment type="subunit">
    <text evidence="9 10">Homodimer, forms a heterotetramer with a Cas2 homodimer.</text>
</comment>
<dbReference type="Proteomes" id="UP000676565">
    <property type="component" value="Unassembled WGS sequence"/>
</dbReference>
<dbReference type="InterPro" id="IPR002729">
    <property type="entry name" value="CRISPR-assoc_Cas1"/>
</dbReference>
<evidence type="ECO:0000256" key="10">
    <source>
        <dbReference type="HAMAP-Rule" id="MF_01470"/>
    </source>
</evidence>
<evidence type="ECO:0000256" key="1">
    <source>
        <dbReference type="ARBA" id="ARBA00022722"/>
    </source>
</evidence>
<evidence type="ECO:0000313" key="12">
    <source>
        <dbReference type="Proteomes" id="UP000676565"/>
    </source>
</evidence>
<evidence type="ECO:0000256" key="3">
    <source>
        <dbReference type="ARBA" id="ARBA00022759"/>
    </source>
</evidence>
<feature type="binding site" evidence="10">
    <location>
        <position position="249"/>
    </location>
    <ligand>
        <name>Mn(2+)</name>
        <dbReference type="ChEBI" id="CHEBI:29035"/>
    </ligand>
</feature>
<dbReference type="RefSeq" id="WP_210655433.1">
    <property type="nucleotide sequence ID" value="NZ_JAGKQQ010000001.1"/>
</dbReference>
<dbReference type="GO" id="GO:0016874">
    <property type="term" value="F:ligase activity"/>
    <property type="evidence" value="ECO:0007669"/>
    <property type="project" value="UniProtKB-KW"/>
</dbReference>
<dbReference type="InterPro" id="IPR019856">
    <property type="entry name" value="CRISPR-assoc_Cas1_DVULG"/>
</dbReference>
<dbReference type="NCBIfam" id="TIGR03640">
    <property type="entry name" value="cas1_DVULG"/>
    <property type="match status" value="1"/>
</dbReference>
<keyword evidence="12" id="KW-1185">Reference proteome</keyword>
<gene>
    <name evidence="11" type="primary">cas1c</name>
    <name evidence="10" type="synonym">cas1</name>
    <name evidence="11" type="ORF">J8F10_16565</name>
</gene>
<evidence type="ECO:0000256" key="6">
    <source>
        <dbReference type="ARBA" id="ARBA00023118"/>
    </source>
</evidence>
<dbReference type="HAMAP" id="MF_01470">
    <property type="entry name" value="Cas1"/>
    <property type="match status" value="1"/>
</dbReference>
<dbReference type="EC" id="3.1.-.-" evidence="10"/>
<evidence type="ECO:0000256" key="4">
    <source>
        <dbReference type="ARBA" id="ARBA00022801"/>
    </source>
</evidence>
<dbReference type="Gene3D" id="1.20.120.920">
    <property type="entry name" value="CRISPR-associated endonuclease Cas1, C-terminal domain"/>
    <property type="match status" value="1"/>
</dbReference>
<evidence type="ECO:0000256" key="9">
    <source>
        <dbReference type="ARBA" id="ARBA00038592"/>
    </source>
</evidence>
<name>A0ABS5BT50_9BACT</name>
<comment type="function">
    <text evidence="10">CRISPR (clustered regularly interspaced short palindromic repeat), is an adaptive immune system that provides protection against mobile genetic elements (viruses, transposable elements and conjugative plasmids). CRISPR clusters contain spacers, sequences complementary to antecedent mobile elements, and target invading nucleic acids. CRISPR clusters are transcribed and processed into CRISPR RNA (crRNA). Acts as a dsDNA endonuclease. Involved in the integration of spacer DNA into the CRISPR cassette.</text>
</comment>
<keyword evidence="3 10" id="KW-0255">Endonuclease</keyword>
<keyword evidence="1 10" id="KW-0540">Nuclease</keyword>
<dbReference type="Gene3D" id="3.100.10.20">
    <property type="entry name" value="CRISPR-associated endonuclease Cas1, N-terminal domain"/>
    <property type="match status" value="1"/>
</dbReference>
<comment type="cofactor">
    <cofactor evidence="10">
        <name>Mg(2+)</name>
        <dbReference type="ChEBI" id="CHEBI:18420"/>
    </cofactor>
    <cofactor evidence="10">
        <name>Mn(2+)</name>
        <dbReference type="ChEBI" id="CHEBI:29035"/>
    </cofactor>
</comment>
<keyword evidence="6 10" id="KW-0051">Antiviral defense</keyword>
<organism evidence="11 12">
    <name type="scientific">Gemmata palustris</name>
    <dbReference type="NCBI Taxonomy" id="2822762"/>
    <lineage>
        <taxon>Bacteria</taxon>
        <taxon>Pseudomonadati</taxon>
        <taxon>Planctomycetota</taxon>
        <taxon>Planctomycetia</taxon>
        <taxon>Gemmatales</taxon>
        <taxon>Gemmataceae</taxon>
        <taxon>Gemmata</taxon>
    </lineage>
</organism>
<keyword evidence="4 10" id="KW-0378">Hydrolase</keyword>
<keyword evidence="5 10" id="KW-0460">Magnesium</keyword>
<dbReference type="NCBIfam" id="TIGR00287">
    <property type="entry name" value="cas1"/>
    <property type="match status" value="1"/>
</dbReference>
<dbReference type="InterPro" id="IPR042211">
    <property type="entry name" value="CRISPR-assoc_Cas1_N"/>
</dbReference>
<dbReference type="GO" id="GO:0004519">
    <property type="term" value="F:endonuclease activity"/>
    <property type="evidence" value="ECO:0007669"/>
    <property type="project" value="UniProtKB-KW"/>
</dbReference>
<accession>A0ABS5BT50</accession>
<keyword evidence="2 10" id="KW-0479">Metal-binding</keyword>
<dbReference type="Pfam" id="PF01867">
    <property type="entry name" value="Cas_Cas1"/>
    <property type="match status" value="1"/>
</dbReference>
<keyword evidence="11" id="KW-0436">Ligase</keyword>
<evidence type="ECO:0000256" key="2">
    <source>
        <dbReference type="ARBA" id="ARBA00022723"/>
    </source>
</evidence>
<evidence type="ECO:0000256" key="7">
    <source>
        <dbReference type="ARBA" id="ARBA00023125"/>
    </source>
</evidence>
<sequence>MDVQLNTLYIVTRGATVRRDHLTLQVVVEQQARLTVPIHQLESVAAFGGVHVTPGAMGLCAESGVAVNFLTESGRLVARVDAPSSGNVLLRREQFRRADDPGARGSVARCLIAGKLHNCRNLLLRAGRESGDAADQGTLSGAAGHLAGAIPNLEADTDADTVRGREGDAARVYFAAFGAMVRVGRGEFTPNGRTRRPPLDRMNALLSFLYALLTHDCTAACAAAGLDPSVGFLHVDRPGRPGLALDLMEEFRPLLADRLALALVNRQQVKASGFEFREGGAVSMDEATRKAVLTAYQQRKREEVTHPYLDQKVPLGRLPFLQARVFARHLRGDLPSYLPCVLKN</sequence>
<feature type="binding site" evidence="10">
    <location>
        <position position="234"/>
    </location>
    <ligand>
        <name>Mn(2+)</name>
        <dbReference type="ChEBI" id="CHEBI:29035"/>
    </ligand>
</feature>
<comment type="caution">
    <text evidence="11">The sequence shown here is derived from an EMBL/GenBank/DDBJ whole genome shotgun (WGS) entry which is preliminary data.</text>
</comment>
<dbReference type="InterPro" id="IPR042206">
    <property type="entry name" value="CRISPR-assoc_Cas1_C"/>
</dbReference>
<dbReference type="EMBL" id="JAGKQQ010000001">
    <property type="protein sequence ID" value="MBP3956886.1"/>
    <property type="molecule type" value="Genomic_DNA"/>
</dbReference>
<dbReference type="PANTHER" id="PTHR34353:SF2">
    <property type="entry name" value="CRISPR-ASSOCIATED ENDONUCLEASE CAS1 1"/>
    <property type="match status" value="1"/>
</dbReference>
<feature type="binding site" evidence="10">
    <location>
        <position position="166"/>
    </location>
    <ligand>
        <name>Mn(2+)</name>
        <dbReference type="ChEBI" id="CHEBI:29035"/>
    </ligand>
</feature>
<evidence type="ECO:0000256" key="5">
    <source>
        <dbReference type="ARBA" id="ARBA00022842"/>
    </source>
</evidence>